<evidence type="ECO:0000313" key="2">
    <source>
        <dbReference type="Proteomes" id="UP000785679"/>
    </source>
</evidence>
<accession>A0A8J8NE79</accession>
<keyword evidence="2" id="KW-1185">Reference proteome</keyword>
<reference evidence="1" key="1">
    <citation type="submission" date="2019-06" db="EMBL/GenBank/DDBJ databases">
        <authorList>
            <person name="Zheng W."/>
        </authorList>
    </citation>
    <scope>NUCLEOTIDE SEQUENCE</scope>
    <source>
        <strain evidence="1">QDHG01</strain>
    </source>
</reference>
<dbReference type="EMBL" id="RRYP01018904">
    <property type="protein sequence ID" value="TNV73426.1"/>
    <property type="molecule type" value="Genomic_DNA"/>
</dbReference>
<sequence length="79" mass="9068">MPYKESALGQIYLLKYDLSYQNIFGKIDYNCFVICQGQFQIVRGSARLDFQNLLSLVQHLNGCVKILGVKIKPCRVCIH</sequence>
<dbReference type="AlphaFoldDB" id="A0A8J8NE79"/>
<comment type="caution">
    <text evidence="1">The sequence shown here is derived from an EMBL/GenBank/DDBJ whole genome shotgun (WGS) entry which is preliminary data.</text>
</comment>
<evidence type="ECO:0000313" key="1">
    <source>
        <dbReference type="EMBL" id="TNV73426.1"/>
    </source>
</evidence>
<gene>
    <name evidence="1" type="ORF">FGO68_gene8157</name>
</gene>
<name>A0A8J8NE79_HALGN</name>
<proteinExistence type="predicted"/>
<protein>
    <submittedName>
        <fullName evidence="1">Uncharacterized protein</fullName>
    </submittedName>
</protein>
<organism evidence="1 2">
    <name type="scientific">Halteria grandinella</name>
    <dbReference type="NCBI Taxonomy" id="5974"/>
    <lineage>
        <taxon>Eukaryota</taxon>
        <taxon>Sar</taxon>
        <taxon>Alveolata</taxon>
        <taxon>Ciliophora</taxon>
        <taxon>Intramacronucleata</taxon>
        <taxon>Spirotrichea</taxon>
        <taxon>Stichotrichia</taxon>
        <taxon>Sporadotrichida</taxon>
        <taxon>Halteriidae</taxon>
        <taxon>Halteria</taxon>
    </lineage>
</organism>
<dbReference type="Proteomes" id="UP000785679">
    <property type="component" value="Unassembled WGS sequence"/>
</dbReference>